<sequence>MTAIMLAGGVLRVAEPTTLPDGTRVEGTRDIAPGAPEYDDWLPFAIPEEAAWRGDHDDTAILARWRAAASA</sequence>
<evidence type="ECO:0000313" key="1">
    <source>
        <dbReference type="EMBL" id="MCP2353760.1"/>
    </source>
</evidence>
<gene>
    <name evidence="1" type="ORF">HD597_000780</name>
</gene>
<evidence type="ECO:0000313" key="2">
    <source>
        <dbReference type="Proteomes" id="UP001139648"/>
    </source>
</evidence>
<organism evidence="1 2">
    <name type="scientific">Nonomuraea thailandensis</name>
    <dbReference type="NCBI Taxonomy" id="1188745"/>
    <lineage>
        <taxon>Bacteria</taxon>
        <taxon>Bacillati</taxon>
        <taxon>Actinomycetota</taxon>
        <taxon>Actinomycetes</taxon>
        <taxon>Streptosporangiales</taxon>
        <taxon>Streptosporangiaceae</taxon>
        <taxon>Nonomuraea</taxon>
    </lineage>
</organism>
<comment type="caution">
    <text evidence="1">The sequence shown here is derived from an EMBL/GenBank/DDBJ whole genome shotgun (WGS) entry which is preliminary data.</text>
</comment>
<accession>A0A9X2G9K9</accession>
<proteinExistence type="predicted"/>
<keyword evidence="2" id="KW-1185">Reference proteome</keyword>
<dbReference type="AlphaFoldDB" id="A0A9X2G9K9"/>
<dbReference type="RefSeq" id="WP_253740261.1">
    <property type="nucleotide sequence ID" value="NZ_JAMZEB010000001.1"/>
</dbReference>
<protein>
    <submittedName>
        <fullName evidence="1">Uncharacterized protein</fullName>
    </submittedName>
</protein>
<dbReference type="EMBL" id="JAMZEB010000001">
    <property type="protein sequence ID" value="MCP2353760.1"/>
    <property type="molecule type" value="Genomic_DNA"/>
</dbReference>
<name>A0A9X2G9K9_9ACTN</name>
<reference evidence="1" key="1">
    <citation type="submission" date="2022-06" db="EMBL/GenBank/DDBJ databases">
        <title>Sequencing the genomes of 1000 actinobacteria strains.</title>
        <authorList>
            <person name="Klenk H.-P."/>
        </authorList>
    </citation>
    <scope>NUCLEOTIDE SEQUENCE</scope>
    <source>
        <strain evidence="1">DSM 46694</strain>
    </source>
</reference>
<dbReference type="Proteomes" id="UP001139648">
    <property type="component" value="Unassembled WGS sequence"/>
</dbReference>